<sequence>MNISEAISVLGEPDESFEVNSKVCIWYLDNNLELVAEYAIDTIHYIALGEFKKDVLEQSMVVLGDPAEAGSNEYHYISGDQRLKFHVMPGSGDFRVQLLDSEAA</sequence>
<dbReference type="OrthoDB" id="2724467at2"/>
<organism evidence="1 2">
    <name type="scientific">Paenibacillus woosongensis</name>
    <dbReference type="NCBI Taxonomy" id="307580"/>
    <lineage>
        <taxon>Bacteria</taxon>
        <taxon>Bacillati</taxon>
        <taxon>Bacillota</taxon>
        <taxon>Bacilli</taxon>
        <taxon>Bacillales</taxon>
        <taxon>Paenibacillaceae</taxon>
        <taxon>Paenibacillus</taxon>
    </lineage>
</organism>
<gene>
    <name evidence="1" type="ORF">GNP95_00270</name>
</gene>
<dbReference type="EMBL" id="WNZW01000001">
    <property type="protein sequence ID" value="MUG43452.1"/>
    <property type="molecule type" value="Genomic_DNA"/>
</dbReference>
<evidence type="ECO:0000313" key="1">
    <source>
        <dbReference type="EMBL" id="MUG43452.1"/>
    </source>
</evidence>
<dbReference type="Proteomes" id="UP000447876">
    <property type="component" value="Unassembled WGS sequence"/>
</dbReference>
<proteinExistence type="predicted"/>
<comment type="caution">
    <text evidence="1">The sequence shown here is derived from an EMBL/GenBank/DDBJ whole genome shotgun (WGS) entry which is preliminary data.</text>
</comment>
<name>A0A7X3CLR2_9BACL</name>
<dbReference type="RefSeq" id="WP_155608943.1">
    <property type="nucleotide sequence ID" value="NZ_WNZW01000001.1"/>
</dbReference>
<evidence type="ECO:0000313" key="2">
    <source>
        <dbReference type="Proteomes" id="UP000447876"/>
    </source>
</evidence>
<protein>
    <submittedName>
        <fullName evidence="1">Uncharacterized protein</fullName>
    </submittedName>
</protein>
<dbReference type="AlphaFoldDB" id="A0A7X3CLR2"/>
<accession>A0A7X3CLR2</accession>
<reference evidence="1 2" key="1">
    <citation type="submission" date="2019-11" db="EMBL/GenBank/DDBJ databases">
        <title>Draft genome sequences of five Paenibacillus species of dairy origin.</title>
        <authorList>
            <person name="Olajide A.M."/>
            <person name="Chen S."/>
            <person name="Lapointe G."/>
        </authorList>
    </citation>
    <scope>NUCLEOTIDE SEQUENCE [LARGE SCALE GENOMIC DNA]</scope>
    <source>
        <strain evidence="1 2">12CR55</strain>
    </source>
</reference>